<dbReference type="PANTHER" id="PTHR43780:SF2">
    <property type="entry name" value="1-AMINOCYCLOPROPANE-1-CARBOXYLATE DEAMINASE-RELATED"/>
    <property type="match status" value="1"/>
</dbReference>
<comment type="cofactor">
    <cofactor evidence="1">
        <name>pyridoxal 5'-phosphate</name>
        <dbReference type="ChEBI" id="CHEBI:597326"/>
    </cofactor>
</comment>
<evidence type="ECO:0000256" key="1">
    <source>
        <dbReference type="ARBA" id="ARBA00001933"/>
    </source>
</evidence>
<dbReference type="SUPFAM" id="SSF53686">
    <property type="entry name" value="Tryptophan synthase beta subunit-like PLP-dependent enzymes"/>
    <property type="match status" value="1"/>
</dbReference>
<organism evidence="7 8">
    <name type="scientific">Neptunomonas japonica JAMM 1380</name>
    <dbReference type="NCBI Taxonomy" id="1441457"/>
    <lineage>
        <taxon>Bacteria</taxon>
        <taxon>Pseudomonadati</taxon>
        <taxon>Pseudomonadota</taxon>
        <taxon>Gammaproteobacteria</taxon>
        <taxon>Oceanospirillales</taxon>
        <taxon>Oceanospirillaceae</taxon>
        <taxon>Neptunomonas</taxon>
    </lineage>
</organism>
<dbReference type="Gene3D" id="3.40.50.1100">
    <property type="match status" value="2"/>
</dbReference>
<reference evidence="7 8" key="1">
    <citation type="journal article" date="2008" name="Int. J. Syst. Evol. Microbiol.">
        <title>Neptunomonas japonica sp. nov., an Osedax japonicus symbiont-like bacterium isolated from sediment adjacent to sperm whale carcasses off Kagoshima, Japan.</title>
        <authorList>
            <person name="Miyazaki M."/>
            <person name="Nogi Y."/>
            <person name="Fujiwara Y."/>
            <person name="Kawato M."/>
            <person name="Kubokawa K."/>
            <person name="Horikoshi K."/>
        </authorList>
    </citation>
    <scope>NUCLEOTIDE SEQUENCE [LARGE SCALE GENOMIC DNA]</scope>
    <source>
        <strain evidence="7 8">JAMM 1380</strain>
    </source>
</reference>
<dbReference type="Pfam" id="PF00291">
    <property type="entry name" value="PALP"/>
    <property type="match status" value="1"/>
</dbReference>
<evidence type="ECO:0000256" key="5">
    <source>
        <dbReference type="PIRSR" id="PIRSR006278-2"/>
    </source>
</evidence>
<dbReference type="EC" id="4.4.1.15" evidence="7"/>
<dbReference type="PIRSF" id="PIRSF006278">
    <property type="entry name" value="ACCD_DCysDesulf"/>
    <property type="match status" value="1"/>
</dbReference>
<evidence type="ECO:0000313" key="8">
    <source>
        <dbReference type="Proteomes" id="UP000595332"/>
    </source>
</evidence>
<dbReference type="InterPro" id="IPR001926">
    <property type="entry name" value="TrpB-like_PALP"/>
</dbReference>
<name>A0A7R6PL65_9GAMM</name>
<evidence type="ECO:0000313" key="7">
    <source>
        <dbReference type="EMBL" id="BBB31613.1"/>
    </source>
</evidence>
<evidence type="ECO:0000256" key="4">
    <source>
        <dbReference type="PIRSR" id="PIRSR006278-1"/>
    </source>
</evidence>
<dbReference type="InterPro" id="IPR027278">
    <property type="entry name" value="ACCD_DCysDesulf"/>
</dbReference>
<dbReference type="EMBL" id="AP014546">
    <property type="protein sequence ID" value="BBB31613.1"/>
    <property type="molecule type" value="Genomic_DNA"/>
</dbReference>
<dbReference type="GO" id="GO:0019148">
    <property type="term" value="F:D-cysteine desulfhydrase activity"/>
    <property type="evidence" value="ECO:0007669"/>
    <property type="project" value="UniProtKB-EC"/>
</dbReference>
<evidence type="ECO:0000256" key="2">
    <source>
        <dbReference type="ARBA" id="ARBA00008639"/>
    </source>
</evidence>
<dbReference type="NCBIfam" id="TIGR01275">
    <property type="entry name" value="ACC_deam_rel"/>
    <property type="match status" value="1"/>
</dbReference>
<dbReference type="Proteomes" id="UP000595332">
    <property type="component" value="Chromosome"/>
</dbReference>
<keyword evidence="7" id="KW-0456">Lyase</keyword>
<dbReference type="InterPro" id="IPR005966">
    <property type="entry name" value="D-Cys_desShydrase"/>
</dbReference>
<gene>
    <name evidence="7" type="ORF">NEJAP_3675</name>
</gene>
<accession>A0A7R6PL65</accession>
<keyword evidence="3 5" id="KW-0663">Pyridoxal phosphate</keyword>
<feature type="active site" description="Nucleophile" evidence="4">
    <location>
        <position position="76"/>
    </location>
</feature>
<keyword evidence="8" id="KW-1185">Reference proteome</keyword>
<proteinExistence type="inferred from homology"/>
<dbReference type="NCBIfam" id="NF003031">
    <property type="entry name" value="PRK03910.1-4"/>
    <property type="match status" value="1"/>
</dbReference>
<dbReference type="KEGG" id="njp:NEJAP_3675"/>
<evidence type="ECO:0000259" key="6">
    <source>
        <dbReference type="Pfam" id="PF00291"/>
    </source>
</evidence>
<sequence>MIDFDTFPRMVISHGPTPLEAMPRLSQALGCNLFIKRDDCTGLAGGGNKTRKLEYLLAAARDAGADTLITIGGLQSNHARQTAAAAAKFGFACELVLEDVEGTPKQDYYNNGNILLDKLFGATIHAVAEGVDSVAFADQLMARLIDAGKKPYLIPVGGSNEVGSLGYVRCANEILAQIVEQGITVDQIVLASGSAGTQAGLLAGLIAAGADIPVLGIAVSRDTQAQQALVQALLEKTLQHMGLDPALANGRVIADGGYYGAGYGITTPATIEAVKMSAEQEGVLLDPVYTGKGMAGLIDKCRTGAFSAKQNVLFLHTGGSQGLFAYREVLS</sequence>
<feature type="modified residue" description="N6-(pyridoxal phosphate)lysine" evidence="5">
    <location>
        <position position="49"/>
    </location>
</feature>
<comment type="similarity">
    <text evidence="2">Belongs to the ACC deaminase/D-cysteine desulfhydrase family.</text>
</comment>
<dbReference type="InterPro" id="IPR036052">
    <property type="entry name" value="TrpB-like_PALP_sf"/>
</dbReference>
<evidence type="ECO:0000256" key="3">
    <source>
        <dbReference type="ARBA" id="ARBA00022898"/>
    </source>
</evidence>
<feature type="domain" description="Tryptophan synthase beta chain-like PALP" evidence="6">
    <location>
        <begin position="14"/>
        <end position="318"/>
    </location>
</feature>
<dbReference type="RefSeq" id="WP_201348671.1">
    <property type="nucleotide sequence ID" value="NZ_AP014546.1"/>
</dbReference>
<protein>
    <submittedName>
        <fullName evidence="7">D-cysteine desulfhydrase</fullName>
        <ecNumber evidence="7">4.4.1.15</ecNumber>
    </submittedName>
</protein>
<dbReference type="PANTHER" id="PTHR43780">
    <property type="entry name" value="1-AMINOCYCLOPROPANE-1-CARBOXYLATE DEAMINASE-RELATED"/>
    <property type="match status" value="1"/>
</dbReference>
<dbReference type="AlphaFoldDB" id="A0A7R6PL65"/>